<dbReference type="Gene3D" id="3.40.630.30">
    <property type="match status" value="1"/>
</dbReference>
<dbReference type="InterPro" id="IPR016181">
    <property type="entry name" value="Acyl_CoA_acyltransferase"/>
</dbReference>
<name>A0A1T4Z1I2_9BACT</name>
<keyword evidence="1 4" id="KW-0808">Transferase</keyword>
<dbReference type="AlphaFoldDB" id="A0A1T4Z1I2"/>
<evidence type="ECO:0000313" key="4">
    <source>
        <dbReference type="EMBL" id="SKB07678.1"/>
    </source>
</evidence>
<protein>
    <submittedName>
        <fullName evidence="4">L-amino acid N-acyltransferase YncA</fullName>
    </submittedName>
</protein>
<accession>A0A1T4Z1I2</accession>
<proteinExistence type="predicted"/>
<dbReference type="GO" id="GO:0016747">
    <property type="term" value="F:acyltransferase activity, transferring groups other than amino-acyl groups"/>
    <property type="evidence" value="ECO:0007669"/>
    <property type="project" value="InterPro"/>
</dbReference>
<keyword evidence="2 4" id="KW-0012">Acyltransferase</keyword>
<dbReference type="OrthoDB" id="5292888at2"/>
<dbReference type="STRING" id="48467.SAMN02745166_04754"/>
<reference evidence="5" key="1">
    <citation type="submission" date="2017-02" db="EMBL/GenBank/DDBJ databases">
        <authorList>
            <person name="Varghese N."/>
            <person name="Submissions S."/>
        </authorList>
    </citation>
    <scope>NUCLEOTIDE SEQUENCE [LARGE SCALE GENOMIC DNA]</scope>
    <source>
        <strain evidence="5">ATCC 700200</strain>
    </source>
</reference>
<gene>
    <name evidence="4" type="ORF">SAMN02745166_04754</name>
</gene>
<dbReference type="SUPFAM" id="SSF55729">
    <property type="entry name" value="Acyl-CoA N-acyltransferases (Nat)"/>
    <property type="match status" value="1"/>
</dbReference>
<evidence type="ECO:0000259" key="3">
    <source>
        <dbReference type="PROSITE" id="PS51186"/>
    </source>
</evidence>
<dbReference type="InterPro" id="IPR050832">
    <property type="entry name" value="Bact_Acetyltransf"/>
</dbReference>
<organism evidence="4 5">
    <name type="scientific">Prosthecobacter debontii</name>
    <dbReference type="NCBI Taxonomy" id="48467"/>
    <lineage>
        <taxon>Bacteria</taxon>
        <taxon>Pseudomonadati</taxon>
        <taxon>Verrucomicrobiota</taxon>
        <taxon>Verrucomicrobiia</taxon>
        <taxon>Verrucomicrobiales</taxon>
        <taxon>Verrucomicrobiaceae</taxon>
        <taxon>Prosthecobacter</taxon>
    </lineage>
</organism>
<dbReference type="EMBL" id="FUYE01000024">
    <property type="protein sequence ID" value="SKB07678.1"/>
    <property type="molecule type" value="Genomic_DNA"/>
</dbReference>
<evidence type="ECO:0000313" key="5">
    <source>
        <dbReference type="Proteomes" id="UP000190774"/>
    </source>
</evidence>
<feature type="domain" description="N-acetyltransferase" evidence="3">
    <location>
        <begin position="3"/>
        <end position="167"/>
    </location>
</feature>
<dbReference type="PANTHER" id="PTHR43877">
    <property type="entry name" value="AMINOALKYLPHOSPHONATE N-ACETYLTRANSFERASE-RELATED-RELATED"/>
    <property type="match status" value="1"/>
</dbReference>
<dbReference type="InterPro" id="IPR000182">
    <property type="entry name" value="GNAT_dom"/>
</dbReference>
<evidence type="ECO:0000256" key="1">
    <source>
        <dbReference type="ARBA" id="ARBA00022679"/>
    </source>
</evidence>
<dbReference type="Proteomes" id="UP000190774">
    <property type="component" value="Unassembled WGS sequence"/>
</dbReference>
<dbReference type="CDD" id="cd04301">
    <property type="entry name" value="NAT_SF"/>
    <property type="match status" value="1"/>
</dbReference>
<sequence>MASMIRSATTSDARSIAEIHVSAWRAAYQGILPEGYLNRFSVEKREQIWKGACEQDDSDLLVATTRSEVVGFCHLTPSRDQDSEDAGEITSIYLAPEQKRRGLGRALVEASLALASAQGFERITLWVLVENLPARQFYEALGFRPDGMLKEETDGDVCLREMRYQIRVNEALQRTLIPTSVLASA</sequence>
<evidence type="ECO:0000256" key="2">
    <source>
        <dbReference type="ARBA" id="ARBA00023315"/>
    </source>
</evidence>
<dbReference type="Pfam" id="PF00583">
    <property type="entry name" value="Acetyltransf_1"/>
    <property type="match status" value="1"/>
</dbReference>
<dbReference type="PROSITE" id="PS51186">
    <property type="entry name" value="GNAT"/>
    <property type="match status" value="1"/>
</dbReference>
<keyword evidence="5" id="KW-1185">Reference proteome</keyword>